<evidence type="ECO:0000313" key="3">
    <source>
        <dbReference type="Proteomes" id="UP001501758"/>
    </source>
</evidence>
<organism evidence="2 3">
    <name type="scientific">Aquimarina litoralis</name>
    <dbReference type="NCBI Taxonomy" id="584605"/>
    <lineage>
        <taxon>Bacteria</taxon>
        <taxon>Pseudomonadati</taxon>
        <taxon>Bacteroidota</taxon>
        <taxon>Flavobacteriia</taxon>
        <taxon>Flavobacteriales</taxon>
        <taxon>Flavobacteriaceae</taxon>
        <taxon>Aquimarina</taxon>
    </lineage>
</organism>
<dbReference type="EMBL" id="BAAAGE010000010">
    <property type="protein sequence ID" value="GAA0734271.1"/>
    <property type="molecule type" value="Genomic_DNA"/>
</dbReference>
<evidence type="ECO:0000256" key="1">
    <source>
        <dbReference type="SAM" id="SignalP"/>
    </source>
</evidence>
<gene>
    <name evidence="2" type="ORF">GCM10009430_49250</name>
</gene>
<evidence type="ECO:0008006" key="4">
    <source>
        <dbReference type="Google" id="ProtNLM"/>
    </source>
</evidence>
<feature type="chain" id="PRO_5047323040" description="DUF2147 domain-containing protein" evidence="1">
    <location>
        <begin position="20"/>
        <end position="132"/>
    </location>
</feature>
<name>A0ABP3UND5_9FLAO</name>
<keyword evidence="3" id="KW-1185">Reference proteome</keyword>
<comment type="caution">
    <text evidence="2">The sequence shown here is derived from an EMBL/GenBank/DDBJ whole genome shotgun (WGS) entry which is preliminary data.</text>
</comment>
<evidence type="ECO:0000313" key="2">
    <source>
        <dbReference type="EMBL" id="GAA0734271.1"/>
    </source>
</evidence>
<feature type="signal peptide" evidence="1">
    <location>
        <begin position="1"/>
        <end position="19"/>
    </location>
</feature>
<reference evidence="3" key="1">
    <citation type="journal article" date="2019" name="Int. J. Syst. Evol. Microbiol.">
        <title>The Global Catalogue of Microorganisms (GCM) 10K type strain sequencing project: providing services to taxonomists for standard genome sequencing and annotation.</title>
        <authorList>
            <consortium name="The Broad Institute Genomics Platform"/>
            <consortium name="The Broad Institute Genome Sequencing Center for Infectious Disease"/>
            <person name="Wu L."/>
            <person name="Ma J."/>
        </authorList>
    </citation>
    <scope>NUCLEOTIDE SEQUENCE [LARGE SCALE GENOMIC DNA]</scope>
    <source>
        <strain evidence="3">JCM 15974</strain>
    </source>
</reference>
<keyword evidence="1" id="KW-0732">Signal</keyword>
<sequence length="132" mass="15477">MKKTLLVFFLSIFSFNLSSYKPFDNENNQLIGIWVYSNYSNGTRKYVKSKSFKKDTRGIEFKKDGIIIQRKNTNWCATQPYTPMYRDCNGNWEFKTKSIFTIKLGECGRGLAESEWKIIKLTNESLEIKSIN</sequence>
<protein>
    <recommendedName>
        <fullName evidence="4">DUF2147 domain-containing protein</fullName>
    </recommendedName>
</protein>
<proteinExistence type="predicted"/>
<accession>A0ABP3UND5</accession>
<dbReference type="RefSeq" id="WP_343914915.1">
    <property type="nucleotide sequence ID" value="NZ_BAAAGE010000010.1"/>
</dbReference>
<dbReference type="Proteomes" id="UP001501758">
    <property type="component" value="Unassembled WGS sequence"/>
</dbReference>